<evidence type="ECO:0000256" key="6">
    <source>
        <dbReference type="ARBA" id="ARBA00023118"/>
    </source>
</evidence>
<dbReference type="InterPro" id="IPR048846">
    <property type="entry name" value="PaaX-like_central"/>
</dbReference>
<reference evidence="8 9" key="1">
    <citation type="submission" date="2017-09" db="EMBL/GenBank/DDBJ databases">
        <title>Depth-based differentiation of microbial function through sediment-hosted aquifers and enrichment of novel symbionts in the deep terrestrial subsurface.</title>
        <authorList>
            <person name="Probst A.J."/>
            <person name="Ladd B."/>
            <person name="Jarett J.K."/>
            <person name="Geller-Mcgrath D.E."/>
            <person name="Sieber C.M."/>
            <person name="Emerson J.B."/>
            <person name="Anantharaman K."/>
            <person name="Thomas B.C."/>
            <person name="Malmstrom R."/>
            <person name="Stieglmeier M."/>
            <person name="Klingl A."/>
            <person name="Woyke T."/>
            <person name="Ryan C.M."/>
            <person name="Banfield J.F."/>
        </authorList>
    </citation>
    <scope>NUCLEOTIDE SEQUENCE [LARGE SCALE GENOMIC DNA]</scope>
    <source>
        <strain evidence="8">CG23_combo_of_CG06-09_8_20_14_all_42_19</strain>
    </source>
</reference>
<comment type="caution">
    <text evidence="8">The sequence shown here is derived from an EMBL/GenBank/DDBJ whole genome shotgun (WGS) entry which is preliminary data.</text>
</comment>
<organism evidence="8 9">
    <name type="scientific">Candidatus Colwellbacteria bacterium CG23_combo_of_CG06-09_8_20_14_all_42_19</name>
    <dbReference type="NCBI Taxonomy" id="1974541"/>
    <lineage>
        <taxon>Bacteria</taxon>
        <taxon>Candidatus Colwelliibacteriota</taxon>
    </lineage>
</organism>
<proteinExistence type="predicted"/>
<evidence type="ECO:0000313" key="8">
    <source>
        <dbReference type="EMBL" id="PIP46050.1"/>
    </source>
</evidence>
<evidence type="ECO:0000256" key="3">
    <source>
        <dbReference type="ARBA" id="ARBA00022759"/>
    </source>
</evidence>
<keyword evidence="1" id="KW-0540">Nuclease</keyword>
<dbReference type="SUPFAM" id="SSF143430">
    <property type="entry name" value="TTP0101/SSO1404-like"/>
    <property type="match status" value="1"/>
</dbReference>
<protein>
    <submittedName>
        <fullName evidence="8">CRISPR-associated endonuclease Cas2</fullName>
    </submittedName>
</protein>
<feature type="domain" description="Transcriptional repressor PaaX-like central Cas2-like" evidence="7">
    <location>
        <begin position="111"/>
        <end position="181"/>
    </location>
</feature>
<keyword evidence="3 8" id="KW-0255">Endonuclease</keyword>
<name>A0A2H0AMJ7_9BACT</name>
<evidence type="ECO:0000259" key="7">
    <source>
        <dbReference type="Pfam" id="PF20803"/>
    </source>
</evidence>
<dbReference type="NCBIfam" id="TIGR01573">
    <property type="entry name" value="cas2"/>
    <property type="match status" value="1"/>
</dbReference>
<dbReference type="EMBL" id="PCSK01000035">
    <property type="protein sequence ID" value="PIP46050.1"/>
    <property type="molecule type" value="Genomic_DNA"/>
</dbReference>
<dbReference type="Pfam" id="PF20803">
    <property type="entry name" value="PaaX_M"/>
    <property type="match status" value="1"/>
</dbReference>
<dbReference type="GO" id="GO:0004521">
    <property type="term" value="F:RNA endonuclease activity"/>
    <property type="evidence" value="ECO:0007669"/>
    <property type="project" value="InterPro"/>
</dbReference>
<dbReference type="Gene3D" id="3.30.70.2650">
    <property type="match status" value="1"/>
</dbReference>
<evidence type="ECO:0000256" key="5">
    <source>
        <dbReference type="ARBA" id="ARBA00022842"/>
    </source>
</evidence>
<dbReference type="Proteomes" id="UP000230007">
    <property type="component" value="Unassembled WGS sequence"/>
</dbReference>
<dbReference type="AlphaFoldDB" id="A0A2H0AMJ7"/>
<keyword evidence="4" id="KW-0378">Hydrolase</keyword>
<gene>
    <name evidence="8" type="primary">cas2</name>
    <name evidence="8" type="ORF">COX15_01705</name>
</gene>
<evidence type="ECO:0000256" key="2">
    <source>
        <dbReference type="ARBA" id="ARBA00022723"/>
    </source>
</evidence>
<evidence type="ECO:0000256" key="4">
    <source>
        <dbReference type="ARBA" id="ARBA00022801"/>
    </source>
</evidence>
<dbReference type="InterPro" id="IPR021127">
    <property type="entry name" value="CRISPR_associated_Cas2"/>
</dbReference>
<sequence length="188" mass="21916">MNSGMTAKILEKLSEGAMVSAALFRTILESGYGASYSKLQRNFDKIINEPRGGRFSEAERKKHNFYLILSKLKREGLVKKKENKWSITSAGKERLSKLLKRLPRHRYNKEADSTVKIVIFDIPEKEQRKRAWLRRRLQELGFKMLQKSVWMGKVKLPEEFLEDLRGYEVFPYVDIFAVTKSGSVRIVD</sequence>
<dbReference type="GO" id="GO:0043571">
    <property type="term" value="P:maintenance of CRISPR repeat elements"/>
    <property type="evidence" value="ECO:0007669"/>
    <property type="project" value="InterPro"/>
</dbReference>
<keyword evidence="5" id="KW-0460">Magnesium</keyword>
<accession>A0A2H0AMJ7</accession>
<evidence type="ECO:0000313" key="9">
    <source>
        <dbReference type="Proteomes" id="UP000230007"/>
    </source>
</evidence>
<keyword evidence="6" id="KW-0051">Antiviral defense</keyword>
<keyword evidence="2" id="KW-0479">Metal-binding</keyword>
<evidence type="ECO:0000256" key="1">
    <source>
        <dbReference type="ARBA" id="ARBA00022722"/>
    </source>
</evidence>